<sequence>MHLANLAKLANGRDSLASVVALAADPQAHSQRSITANVCAASRFPLKQTNADGFGDMKREKLIFLPLPSFSFGKERACARQRLHWN</sequence>
<protein>
    <submittedName>
        <fullName evidence="1">Uncharacterized protein</fullName>
    </submittedName>
</protein>
<proteinExistence type="predicted"/>
<accession>A0A0V1AF44</accession>
<gene>
    <name evidence="1" type="ORF">T12_10177</name>
</gene>
<name>A0A0V1AF44_9BILA</name>
<dbReference type="Proteomes" id="UP000054783">
    <property type="component" value="Unassembled WGS sequence"/>
</dbReference>
<reference evidence="1 2" key="1">
    <citation type="submission" date="2015-01" db="EMBL/GenBank/DDBJ databases">
        <title>Evolution of Trichinella species and genotypes.</title>
        <authorList>
            <person name="Korhonen P.K."/>
            <person name="Edoardo P."/>
            <person name="Giuseppe L.R."/>
            <person name="Gasser R.B."/>
        </authorList>
    </citation>
    <scope>NUCLEOTIDE SEQUENCE [LARGE SCALE GENOMIC DNA]</scope>
    <source>
        <strain evidence="1">ISS2496</strain>
    </source>
</reference>
<organism evidence="1 2">
    <name type="scientific">Trichinella patagoniensis</name>
    <dbReference type="NCBI Taxonomy" id="990121"/>
    <lineage>
        <taxon>Eukaryota</taxon>
        <taxon>Metazoa</taxon>
        <taxon>Ecdysozoa</taxon>
        <taxon>Nematoda</taxon>
        <taxon>Enoplea</taxon>
        <taxon>Dorylaimia</taxon>
        <taxon>Trichinellida</taxon>
        <taxon>Trichinellidae</taxon>
        <taxon>Trichinella</taxon>
    </lineage>
</organism>
<dbReference type="AlphaFoldDB" id="A0A0V1AF44"/>
<dbReference type="EMBL" id="JYDQ01000003">
    <property type="protein sequence ID" value="KRY23446.1"/>
    <property type="molecule type" value="Genomic_DNA"/>
</dbReference>
<keyword evidence="2" id="KW-1185">Reference proteome</keyword>
<evidence type="ECO:0000313" key="1">
    <source>
        <dbReference type="EMBL" id="KRY23446.1"/>
    </source>
</evidence>
<comment type="caution">
    <text evidence="1">The sequence shown here is derived from an EMBL/GenBank/DDBJ whole genome shotgun (WGS) entry which is preliminary data.</text>
</comment>
<evidence type="ECO:0000313" key="2">
    <source>
        <dbReference type="Proteomes" id="UP000054783"/>
    </source>
</evidence>